<dbReference type="AlphaFoldDB" id="A0A4U5MQI9"/>
<keyword evidence="3" id="KW-1185">Reference proteome</keyword>
<dbReference type="Proteomes" id="UP000298663">
    <property type="component" value="Unassembled WGS sequence"/>
</dbReference>
<organism evidence="2 3">
    <name type="scientific">Steinernema carpocapsae</name>
    <name type="common">Entomopathogenic nematode</name>
    <dbReference type="NCBI Taxonomy" id="34508"/>
    <lineage>
        <taxon>Eukaryota</taxon>
        <taxon>Metazoa</taxon>
        <taxon>Ecdysozoa</taxon>
        <taxon>Nematoda</taxon>
        <taxon>Chromadorea</taxon>
        <taxon>Rhabditida</taxon>
        <taxon>Tylenchina</taxon>
        <taxon>Panagrolaimomorpha</taxon>
        <taxon>Strongyloidoidea</taxon>
        <taxon>Steinernematidae</taxon>
        <taxon>Steinernema</taxon>
    </lineage>
</organism>
<protein>
    <recommendedName>
        <fullName evidence="4">Corticotropin-releasing factor domain-containing protein</fullName>
    </recommendedName>
</protein>
<evidence type="ECO:0000256" key="1">
    <source>
        <dbReference type="SAM" id="SignalP"/>
    </source>
</evidence>
<reference evidence="2 3" key="1">
    <citation type="journal article" date="2015" name="Genome Biol.">
        <title>Comparative genomics of Steinernema reveals deeply conserved gene regulatory networks.</title>
        <authorList>
            <person name="Dillman A.R."/>
            <person name="Macchietto M."/>
            <person name="Porter C.F."/>
            <person name="Rogers A."/>
            <person name="Williams B."/>
            <person name="Antoshechkin I."/>
            <person name="Lee M.M."/>
            <person name="Goodwin Z."/>
            <person name="Lu X."/>
            <person name="Lewis E.E."/>
            <person name="Goodrich-Blair H."/>
            <person name="Stock S.P."/>
            <person name="Adams B.J."/>
            <person name="Sternberg P.W."/>
            <person name="Mortazavi A."/>
        </authorList>
    </citation>
    <scope>NUCLEOTIDE SEQUENCE [LARGE SCALE GENOMIC DNA]</scope>
    <source>
        <strain evidence="2 3">ALL</strain>
    </source>
</reference>
<name>A0A4U5MQI9_STECR</name>
<keyword evidence="1" id="KW-0732">Signal</keyword>
<gene>
    <name evidence="2" type="ORF">L596_019446</name>
</gene>
<accession>A0A4U5MQI9</accession>
<reference evidence="2 3" key="2">
    <citation type="journal article" date="2019" name="G3 (Bethesda)">
        <title>Hybrid Assembly of the Genome of the Entomopathogenic Nematode Steinernema carpocapsae Identifies the X-Chromosome.</title>
        <authorList>
            <person name="Serra L."/>
            <person name="Macchietto M."/>
            <person name="Macias-Munoz A."/>
            <person name="McGill C.J."/>
            <person name="Rodriguez I.M."/>
            <person name="Rodriguez B."/>
            <person name="Murad R."/>
            <person name="Mortazavi A."/>
        </authorList>
    </citation>
    <scope>NUCLEOTIDE SEQUENCE [LARGE SCALE GENOMIC DNA]</scope>
    <source>
        <strain evidence="2 3">ALL</strain>
    </source>
</reference>
<comment type="caution">
    <text evidence="2">The sequence shown here is derived from an EMBL/GenBank/DDBJ whole genome shotgun (WGS) entry which is preliminary data.</text>
</comment>
<evidence type="ECO:0000313" key="2">
    <source>
        <dbReference type="EMBL" id="TKR71916.1"/>
    </source>
</evidence>
<evidence type="ECO:0000313" key="3">
    <source>
        <dbReference type="Proteomes" id="UP000298663"/>
    </source>
</evidence>
<evidence type="ECO:0008006" key="4">
    <source>
        <dbReference type="Google" id="ProtNLM"/>
    </source>
</evidence>
<feature type="chain" id="PRO_5020355497" description="Corticotropin-releasing factor domain-containing protein" evidence="1">
    <location>
        <begin position="17"/>
        <end position="76"/>
    </location>
</feature>
<feature type="signal peptide" evidence="1">
    <location>
        <begin position="1"/>
        <end position="16"/>
    </location>
</feature>
<proteinExistence type="predicted"/>
<dbReference type="EMBL" id="AZBU02000006">
    <property type="protein sequence ID" value="TKR71916.1"/>
    <property type="molecule type" value="Genomic_DNA"/>
</dbReference>
<sequence length="76" mass="8955">MWKVLLLCLLVSSCVGQSFWHLHSGNFPRDFEPNAELKKSVLLKHWEMLRLIDEKMKKANKDMMKREVMKSLLGLP</sequence>